<feature type="compositionally biased region" description="Basic and acidic residues" evidence="1">
    <location>
        <begin position="215"/>
        <end position="233"/>
    </location>
</feature>
<reference evidence="2 3" key="1">
    <citation type="journal article" date="2010" name="Nature">
        <title>The Ectocarpus genome and the independent evolution of multicellularity in brown algae.</title>
        <authorList>
            <person name="Cock J.M."/>
            <person name="Sterck L."/>
            <person name="Rouze P."/>
            <person name="Scornet D."/>
            <person name="Allen A.E."/>
            <person name="Amoutzias G."/>
            <person name="Anthouard V."/>
            <person name="Artiguenave F."/>
            <person name="Aury J.M."/>
            <person name="Badger J.H."/>
            <person name="Beszteri B."/>
            <person name="Billiau K."/>
            <person name="Bonnet E."/>
            <person name="Bothwell J.H."/>
            <person name="Bowler C."/>
            <person name="Boyen C."/>
            <person name="Brownlee C."/>
            <person name="Carrano C.J."/>
            <person name="Charrier B."/>
            <person name="Cho G.Y."/>
            <person name="Coelho S.M."/>
            <person name="Collen J."/>
            <person name="Corre E."/>
            <person name="Da Silva C."/>
            <person name="Delage L."/>
            <person name="Delaroque N."/>
            <person name="Dittami S.M."/>
            <person name="Doulbeau S."/>
            <person name="Elias M."/>
            <person name="Farnham G."/>
            <person name="Gachon C.M."/>
            <person name="Gschloessl B."/>
            <person name="Heesch S."/>
            <person name="Jabbari K."/>
            <person name="Jubin C."/>
            <person name="Kawai H."/>
            <person name="Kimura K."/>
            <person name="Kloareg B."/>
            <person name="Kupper F.C."/>
            <person name="Lang D."/>
            <person name="Le Bail A."/>
            <person name="Leblanc C."/>
            <person name="Lerouge P."/>
            <person name="Lohr M."/>
            <person name="Lopez P.J."/>
            <person name="Martens C."/>
            <person name="Maumus F."/>
            <person name="Michel G."/>
            <person name="Miranda-Saavedra D."/>
            <person name="Morales J."/>
            <person name="Moreau H."/>
            <person name="Motomura T."/>
            <person name="Nagasato C."/>
            <person name="Napoli C.A."/>
            <person name="Nelson D.R."/>
            <person name="Nyvall-Collen P."/>
            <person name="Peters A.F."/>
            <person name="Pommier C."/>
            <person name="Potin P."/>
            <person name="Poulain J."/>
            <person name="Quesneville H."/>
            <person name="Read B."/>
            <person name="Rensing S.A."/>
            <person name="Ritter A."/>
            <person name="Rousvoal S."/>
            <person name="Samanta M."/>
            <person name="Samson G."/>
            <person name="Schroeder D.C."/>
            <person name="Segurens B."/>
            <person name="Strittmatter M."/>
            <person name="Tonon T."/>
            <person name="Tregear J.W."/>
            <person name="Valentin K."/>
            <person name="von Dassow P."/>
            <person name="Yamagishi T."/>
            <person name="Van de Peer Y."/>
            <person name="Wincker P."/>
        </authorList>
    </citation>
    <scope>NUCLEOTIDE SEQUENCE [LARGE SCALE GENOMIC DNA]</scope>
    <source>
        <strain evidence="3">Ec32 / CCAP1310/4</strain>
    </source>
</reference>
<feature type="region of interest" description="Disordered" evidence="1">
    <location>
        <begin position="72"/>
        <end position="111"/>
    </location>
</feature>
<evidence type="ECO:0000313" key="2">
    <source>
        <dbReference type="EMBL" id="CBN76038.1"/>
    </source>
</evidence>
<evidence type="ECO:0000313" key="3">
    <source>
        <dbReference type="Proteomes" id="UP000002630"/>
    </source>
</evidence>
<keyword evidence="3" id="KW-1185">Reference proteome</keyword>
<dbReference type="STRING" id="2880.D8LK74"/>
<organism evidence="2 3">
    <name type="scientific">Ectocarpus siliculosus</name>
    <name type="common">Brown alga</name>
    <name type="synonym">Conferva siliculosa</name>
    <dbReference type="NCBI Taxonomy" id="2880"/>
    <lineage>
        <taxon>Eukaryota</taxon>
        <taxon>Sar</taxon>
        <taxon>Stramenopiles</taxon>
        <taxon>Ochrophyta</taxon>
        <taxon>PX clade</taxon>
        <taxon>Phaeophyceae</taxon>
        <taxon>Ectocarpales</taxon>
        <taxon>Ectocarpaceae</taxon>
        <taxon>Ectocarpus</taxon>
    </lineage>
</organism>
<proteinExistence type="predicted"/>
<dbReference type="Proteomes" id="UP000002630">
    <property type="component" value="Unassembled WGS sequence"/>
</dbReference>
<feature type="region of interest" description="Disordered" evidence="1">
    <location>
        <begin position="133"/>
        <end position="283"/>
    </location>
</feature>
<accession>D8LK74</accession>
<feature type="region of interest" description="Disordered" evidence="1">
    <location>
        <begin position="19"/>
        <end position="40"/>
    </location>
</feature>
<feature type="compositionally biased region" description="Low complexity" evidence="1">
    <location>
        <begin position="100"/>
        <end position="111"/>
    </location>
</feature>
<evidence type="ECO:0000256" key="1">
    <source>
        <dbReference type="SAM" id="MobiDB-lite"/>
    </source>
</evidence>
<feature type="compositionally biased region" description="Low complexity" evidence="1">
    <location>
        <begin position="190"/>
        <end position="205"/>
    </location>
</feature>
<gene>
    <name evidence="2" type="ORF">Esi_0281_0040</name>
</gene>
<dbReference type="InParanoid" id="D8LK74"/>
<dbReference type="OrthoDB" id="498286at2759"/>
<name>D8LK74_ECTSI</name>
<feature type="region of interest" description="Disordered" evidence="1">
    <location>
        <begin position="452"/>
        <end position="497"/>
    </location>
</feature>
<feature type="compositionally biased region" description="Low complexity" evidence="1">
    <location>
        <begin position="133"/>
        <end position="149"/>
    </location>
</feature>
<feature type="compositionally biased region" description="Basic and acidic residues" evidence="1">
    <location>
        <begin position="262"/>
        <end position="274"/>
    </location>
</feature>
<dbReference type="EMBL" id="FN649760">
    <property type="protein sequence ID" value="CBN76038.1"/>
    <property type="molecule type" value="Genomic_DNA"/>
</dbReference>
<feature type="compositionally biased region" description="Low complexity" evidence="1">
    <location>
        <begin position="161"/>
        <end position="174"/>
    </location>
</feature>
<dbReference type="eggNOG" id="ENOG502S6YE">
    <property type="taxonomic scope" value="Eukaryota"/>
</dbReference>
<dbReference type="AlphaFoldDB" id="D8LK74"/>
<protein>
    <submittedName>
        <fullName evidence="2">Uncharacterized protein</fullName>
    </submittedName>
</protein>
<sequence length="497" mass="53604">MLCSATLSRFSPALRHEKLSPSSFSNKRARVSPTERGSFCSSYDGSDAAYDTTTLPTVPETPTLNGRHIATAAGGTRSYEDNSFRSGRGGGGGDGGYPRAASPTPSYVSSSTTFSAATTSATALSSRASLSSCRSSFTCPSSSSSSSYRGKSRHDRGSGSSGRRSSYASSRPSSLVAGGGGGVDYFPKPSVSWSGGRRSGSSSSAVGGGGGASWRRRDSSSRRDRCSSRERHFFCPPPARRSSADKDYASEASSSRKRNRSCSRERGSRGDSRGRSSRKTPTTAESRCGVECARCLEWCRPSRSPKTPIPRTLQMDYWVRTPNCKAAKSKHIDFIDDVAYSREQFIEETVFTCPFTGARRAIVLERNMFPYDVPTDVEHWTLWSRKDLPNDEMEAFVQGWAAENHPHAVEWECDNNEGERSIDWFHVHVFFRLGCEDRTGVPRDPASVYDGPCGSAVAGGQEEDEEGAVVVGGGADDDGTSTDRDDGSRAVGVTDCE</sequence>
<feature type="compositionally biased region" description="Gly residues" evidence="1">
    <location>
        <begin position="87"/>
        <end position="96"/>
    </location>
</feature>